<feature type="domain" description="F-box" evidence="1">
    <location>
        <begin position="3"/>
        <end position="35"/>
    </location>
</feature>
<proteinExistence type="predicted"/>
<dbReference type="AlphaFoldDB" id="A0A3N4I0R6"/>
<dbReference type="Proteomes" id="UP000275078">
    <property type="component" value="Unassembled WGS sequence"/>
</dbReference>
<reference evidence="2 3" key="1">
    <citation type="journal article" date="2018" name="Nat. Ecol. Evol.">
        <title>Pezizomycetes genomes reveal the molecular basis of ectomycorrhizal truffle lifestyle.</title>
        <authorList>
            <person name="Murat C."/>
            <person name="Payen T."/>
            <person name="Noel B."/>
            <person name="Kuo A."/>
            <person name="Morin E."/>
            <person name="Chen J."/>
            <person name="Kohler A."/>
            <person name="Krizsan K."/>
            <person name="Balestrini R."/>
            <person name="Da Silva C."/>
            <person name="Montanini B."/>
            <person name="Hainaut M."/>
            <person name="Levati E."/>
            <person name="Barry K.W."/>
            <person name="Belfiori B."/>
            <person name="Cichocki N."/>
            <person name="Clum A."/>
            <person name="Dockter R.B."/>
            <person name="Fauchery L."/>
            <person name="Guy J."/>
            <person name="Iotti M."/>
            <person name="Le Tacon F."/>
            <person name="Lindquist E.A."/>
            <person name="Lipzen A."/>
            <person name="Malagnac F."/>
            <person name="Mello A."/>
            <person name="Molinier V."/>
            <person name="Miyauchi S."/>
            <person name="Poulain J."/>
            <person name="Riccioni C."/>
            <person name="Rubini A."/>
            <person name="Sitrit Y."/>
            <person name="Splivallo R."/>
            <person name="Traeger S."/>
            <person name="Wang M."/>
            <person name="Zifcakova L."/>
            <person name="Wipf D."/>
            <person name="Zambonelli A."/>
            <person name="Paolocci F."/>
            <person name="Nowrousian M."/>
            <person name="Ottonello S."/>
            <person name="Baldrian P."/>
            <person name="Spatafora J.W."/>
            <person name="Henrissat B."/>
            <person name="Nagy L.G."/>
            <person name="Aury J.M."/>
            <person name="Wincker P."/>
            <person name="Grigoriev I.V."/>
            <person name="Bonfante P."/>
            <person name="Martin F.M."/>
        </authorList>
    </citation>
    <scope>NUCLEOTIDE SEQUENCE [LARGE SCALE GENOMIC DNA]</scope>
    <source>
        <strain evidence="2 3">RN42</strain>
    </source>
</reference>
<name>A0A3N4I0R6_ASCIM</name>
<keyword evidence="3" id="KW-1185">Reference proteome</keyword>
<dbReference type="EMBL" id="ML119704">
    <property type="protein sequence ID" value="RPA79037.1"/>
    <property type="molecule type" value="Genomic_DNA"/>
</dbReference>
<evidence type="ECO:0000259" key="1">
    <source>
        <dbReference type="Pfam" id="PF00646"/>
    </source>
</evidence>
<evidence type="ECO:0000313" key="2">
    <source>
        <dbReference type="EMBL" id="RPA79037.1"/>
    </source>
</evidence>
<dbReference type="InterPro" id="IPR001810">
    <property type="entry name" value="F-box_dom"/>
</dbReference>
<gene>
    <name evidence="2" type="ORF">BJ508DRAFT_363506</name>
</gene>
<sequence length="473" mass="53879">MGLLDLPLEISTEIILHLDTFSNVLSFASTCKATAQQLNFASTMLGITWPGPFKLAEGLRPGRIPLWKKKKLSSLLSLKGNDSAKFDFFDHDINLAEISGITRLKTIHARIEKWVDQQANFPFRSTVDLVVPEEPEDDGLALAPHIYKLEIQQTAKPREGAKYTVKSETERTRMIETVYKIIILQLDLFSFSYVRRERRRVLDYIVNYAPILRMDLRTCIEIAVLLRVMFLELGVERKLTRYNQRSSQCQLFNTKQLRNVLSFGINLRLEIVRRGGVLLPARLEYYSSELLNLTYDFDITRQSQQLSGTKVQHIFWDENQLTMGRLFEALSNTSAAAAAAEWLQVPSSLQQVALRYLKPNSKLGLPEETFKSKRSVTQFTKQLNRLLVDARTPELATFEGLRLDGNGSFVNHGLSEDAGAGEKEILHNDSEDSVRGVFAGKDLDSLRRGNKDHRKAHELGVRWFALSNYEIGL</sequence>
<organism evidence="2 3">
    <name type="scientific">Ascobolus immersus RN42</name>
    <dbReference type="NCBI Taxonomy" id="1160509"/>
    <lineage>
        <taxon>Eukaryota</taxon>
        <taxon>Fungi</taxon>
        <taxon>Dikarya</taxon>
        <taxon>Ascomycota</taxon>
        <taxon>Pezizomycotina</taxon>
        <taxon>Pezizomycetes</taxon>
        <taxon>Pezizales</taxon>
        <taxon>Ascobolaceae</taxon>
        <taxon>Ascobolus</taxon>
    </lineage>
</organism>
<evidence type="ECO:0000313" key="3">
    <source>
        <dbReference type="Proteomes" id="UP000275078"/>
    </source>
</evidence>
<protein>
    <recommendedName>
        <fullName evidence="1">F-box domain-containing protein</fullName>
    </recommendedName>
</protein>
<accession>A0A3N4I0R6</accession>
<dbReference type="Pfam" id="PF00646">
    <property type="entry name" value="F-box"/>
    <property type="match status" value="1"/>
</dbReference>